<dbReference type="AlphaFoldDB" id="A0AAV4UYR5"/>
<proteinExistence type="predicted"/>
<evidence type="ECO:0000313" key="2">
    <source>
        <dbReference type="Proteomes" id="UP001054945"/>
    </source>
</evidence>
<organism evidence="1 2">
    <name type="scientific">Caerostris extrusa</name>
    <name type="common">Bark spider</name>
    <name type="synonym">Caerostris bankana</name>
    <dbReference type="NCBI Taxonomy" id="172846"/>
    <lineage>
        <taxon>Eukaryota</taxon>
        <taxon>Metazoa</taxon>
        <taxon>Ecdysozoa</taxon>
        <taxon>Arthropoda</taxon>
        <taxon>Chelicerata</taxon>
        <taxon>Arachnida</taxon>
        <taxon>Araneae</taxon>
        <taxon>Araneomorphae</taxon>
        <taxon>Entelegynae</taxon>
        <taxon>Araneoidea</taxon>
        <taxon>Araneidae</taxon>
        <taxon>Caerostris</taxon>
    </lineage>
</organism>
<gene>
    <name evidence="1" type="ORF">CEXT_165971</name>
</gene>
<name>A0AAV4UYR5_CAEEX</name>
<evidence type="ECO:0000313" key="1">
    <source>
        <dbReference type="EMBL" id="GIY62599.1"/>
    </source>
</evidence>
<protein>
    <submittedName>
        <fullName evidence="1">Uncharacterized protein</fullName>
    </submittedName>
</protein>
<dbReference type="EMBL" id="BPLR01013639">
    <property type="protein sequence ID" value="GIY62599.1"/>
    <property type="molecule type" value="Genomic_DNA"/>
</dbReference>
<dbReference type="Proteomes" id="UP001054945">
    <property type="component" value="Unassembled WGS sequence"/>
</dbReference>
<accession>A0AAV4UYR5</accession>
<keyword evidence="2" id="KW-1185">Reference proteome</keyword>
<reference evidence="1 2" key="1">
    <citation type="submission" date="2021-06" db="EMBL/GenBank/DDBJ databases">
        <title>Caerostris extrusa draft genome.</title>
        <authorList>
            <person name="Kono N."/>
            <person name="Arakawa K."/>
        </authorList>
    </citation>
    <scope>NUCLEOTIDE SEQUENCE [LARGE SCALE GENOMIC DNA]</scope>
</reference>
<comment type="caution">
    <text evidence="1">The sequence shown here is derived from an EMBL/GenBank/DDBJ whole genome shotgun (WGS) entry which is preliminary data.</text>
</comment>
<sequence>MAWTATMLCHRRKLGKRHTRWEIKRNRGQVSEKEKVGHTSKDSLFLTLGLGRRLGEEKGVEFFEVSRDADTDLAHEFLS</sequence>